<gene>
    <name evidence="1" type="ORF">A3C96_02030</name>
</gene>
<dbReference type="InterPro" id="IPR036291">
    <property type="entry name" value="NAD(P)-bd_dom_sf"/>
</dbReference>
<dbReference type="SUPFAM" id="SSF51735">
    <property type="entry name" value="NAD(P)-binding Rossmann-fold domains"/>
    <property type="match status" value="1"/>
</dbReference>
<protein>
    <recommendedName>
        <fullName evidence="3">DUF1731 domain-containing protein</fullName>
    </recommendedName>
</protein>
<dbReference type="EMBL" id="MGEA01000045">
    <property type="protein sequence ID" value="OGL73836.1"/>
    <property type="molecule type" value="Genomic_DNA"/>
</dbReference>
<sequence length="128" mass="14636">MPLFGGMDTKTQWIHEDDVKVLTALVLRDVEITGIFNLVPEDYTRSRVMAQALGKRCLPVPLRLFRFAVSVLWFLRLSKAAPSMVRLATYGIVASPKKLRDRYQYRFRFGSLGAFLDAVSKRRQNGTL</sequence>
<dbReference type="Gene3D" id="3.40.50.720">
    <property type="entry name" value="NAD(P)-binding Rossmann-like Domain"/>
    <property type="match status" value="1"/>
</dbReference>
<organism evidence="1 2">
    <name type="scientific">Candidatus Uhrbacteria bacterium RIFCSPHIGHO2_02_FULL_60_10</name>
    <dbReference type="NCBI Taxonomy" id="1802392"/>
    <lineage>
        <taxon>Bacteria</taxon>
        <taxon>Candidatus Uhriibacteriota</taxon>
    </lineage>
</organism>
<proteinExistence type="predicted"/>
<dbReference type="AlphaFoldDB" id="A0A1F7U6E9"/>
<dbReference type="Proteomes" id="UP000177088">
    <property type="component" value="Unassembled WGS sequence"/>
</dbReference>
<evidence type="ECO:0000313" key="1">
    <source>
        <dbReference type="EMBL" id="OGL73836.1"/>
    </source>
</evidence>
<evidence type="ECO:0008006" key="3">
    <source>
        <dbReference type="Google" id="ProtNLM"/>
    </source>
</evidence>
<accession>A0A1F7U6E9</accession>
<reference evidence="1 2" key="1">
    <citation type="journal article" date="2016" name="Nat. Commun.">
        <title>Thousands of microbial genomes shed light on interconnected biogeochemical processes in an aquifer system.</title>
        <authorList>
            <person name="Anantharaman K."/>
            <person name="Brown C.T."/>
            <person name="Hug L.A."/>
            <person name="Sharon I."/>
            <person name="Castelle C.J."/>
            <person name="Probst A.J."/>
            <person name="Thomas B.C."/>
            <person name="Singh A."/>
            <person name="Wilkins M.J."/>
            <person name="Karaoz U."/>
            <person name="Brodie E.L."/>
            <person name="Williams K.H."/>
            <person name="Hubbard S.S."/>
            <person name="Banfield J.F."/>
        </authorList>
    </citation>
    <scope>NUCLEOTIDE SEQUENCE [LARGE SCALE GENOMIC DNA]</scope>
</reference>
<evidence type="ECO:0000313" key="2">
    <source>
        <dbReference type="Proteomes" id="UP000177088"/>
    </source>
</evidence>
<name>A0A1F7U6E9_9BACT</name>
<comment type="caution">
    <text evidence="1">The sequence shown here is derived from an EMBL/GenBank/DDBJ whole genome shotgun (WGS) entry which is preliminary data.</text>
</comment>